<dbReference type="GO" id="GO:0016787">
    <property type="term" value="F:hydrolase activity"/>
    <property type="evidence" value="ECO:0007669"/>
    <property type="project" value="UniProtKB-KW"/>
</dbReference>
<dbReference type="EMBL" id="CAUJNA010003295">
    <property type="protein sequence ID" value="CAJ1398324.1"/>
    <property type="molecule type" value="Genomic_DNA"/>
</dbReference>
<protein>
    <recommendedName>
        <fullName evidence="3">Nudix hydrolase domain-containing protein</fullName>
    </recommendedName>
</protein>
<evidence type="ECO:0000313" key="4">
    <source>
        <dbReference type="EMBL" id="CAJ1398324.1"/>
    </source>
</evidence>
<keyword evidence="2" id="KW-0378">Hydrolase</keyword>
<evidence type="ECO:0000313" key="5">
    <source>
        <dbReference type="Proteomes" id="UP001178507"/>
    </source>
</evidence>
<dbReference type="Proteomes" id="UP001178507">
    <property type="component" value="Unassembled WGS sequence"/>
</dbReference>
<dbReference type="AlphaFoldDB" id="A0AA36J396"/>
<dbReference type="InterPro" id="IPR000086">
    <property type="entry name" value="NUDIX_hydrolase_dom"/>
</dbReference>
<comment type="cofactor">
    <cofactor evidence="1">
        <name>Mg(2+)</name>
        <dbReference type="ChEBI" id="CHEBI:18420"/>
    </cofactor>
</comment>
<dbReference type="PANTHER" id="PTHR43046:SF13">
    <property type="entry name" value="NUDIX HYDROLASE DOMAIN-CONTAINING PROTEIN"/>
    <property type="match status" value="1"/>
</dbReference>
<name>A0AA36J396_9DINO</name>
<evidence type="ECO:0000259" key="3">
    <source>
        <dbReference type="PROSITE" id="PS51462"/>
    </source>
</evidence>
<dbReference type="InterPro" id="IPR015797">
    <property type="entry name" value="NUDIX_hydrolase-like_dom_sf"/>
</dbReference>
<dbReference type="Pfam" id="PF00293">
    <property type="entry name" value="NUDIX"/>
    <property type="match status" value="1"/>
</dbReference>
<dbReference type="SUPFAM" id="SSF55811">
    <property type="entry name" value="Nudix"/>
    <property type="match status" value="1"/>
</dbReference>
<evidence type="ECO:0000256" key="1">
    <source>
        <dbReference type="ARBA" id="ARBA00001946"/>
    </source>
</evidence>
<dbReference type="Gene3D" id="3.90.79.10">
    <property type="entry name" value="Nucleoside Triphosphate Pyrophosphohydrolase"/>
    <property type="match status" value="1"/>
</dbReference>
<dbReference type="PANTHER" id="PTHR43046">
    <property type="entry name" value="GDP-MANNOSE MANNOSYL HYDROLASE"/>
    <property type="match status" value="1"/>
</dbReference>
<accession>A0AA36J396</accession>
<feature type="domain" description="Nudix hydrolase" evidence="3">
    <location>
        <begin position="30"/>
        <end position="183"/>
    </location>
</feature>
<sequence>MQQVPHFVTGNFKPHHLFLEDAEYGRALDTLVKAVSDVLITSCDRSRVFLGRRKVHPQPDWWLMGGRSRPGESPVQAAARNVRRELGLNLPVSRFEVIGCYSMTWAMRVQAPADHGTADISALHQLVLQPEEEAAIKVDDKEYWDLRWFDKGEILAGEFHPVLKQGLRDLHARNLYKSLEQAACQESKDAELAALAREFVAAAKESRAMSTQGMVQVDFDEENRRYDVSFHEVA</sequence>
<organism evidence="4 5">
    <name type="scientific">Effrenium voratum</name>
    <dbReference type="NCBI Taxonomy" id="2562239"/>
    <lineage>
        <taxon>Eukaryota</taxon>
        <taxon>Sar</taxon>
        <taxon>Alveolata</taxon>
        <taxon>Dinophyceae</taxon>
        <taxon>Suessiales</taxon>
        <taxon>Symbiodiniaceae</taxon>
        <taxon>Effrenium</taxon>
    </lineage>
</organism>
<reference evidence="4" key="1">
    <citation type="submission" date="2023-08" db="EMBL/GenBank/DDBJ databases">
        <authorList>
            <person name="Chen Y."/>
            <person name="Shah S."/>
            <person name="Dougan E. K."/>
            <person name="Thang M."/>
            <person name="Chan C."/>
        </authorList>
    </citation>
    <scope>NUCLEOTIDE SEQUENCE</scope>
</reference>
<keyword evidence="5" id="KW-1185">Reference proteome</keyword>
<proteinExistence type="predicted"/>
<evidence type="ECO:0000256" key="2">
    <source>
        <dbReference type="ARBA" id="ARBA00022801"/>
    </source>
</evidence>
<dbReference type="PROSITE" id="PS51462">
    <property type="entry name" value="NUDIX"/>
    <property type="match status" value="1"/>
</dbReference>
<comment type="caution">
    <text evidence="4">The sequence shown here is derived from an EMBL/GenBank/DDBJ whole genome shotgun (WGS) entry which is preliminary data.</text>
</comment>
<gene>
    <name evidence="4" type="ORF">EVOR1521_LOCUS22142</name>
</gene>